<proteinExistence type="predicted"/>
<reference evidence="3" key="2">
    <citation type="submission" date="2018-04" db="EMBL/GenBank/DDBJ databases">
        <title>OnivRS2 (Oryza nivara Reference Sequence Version 2).</title>
        <authorList>
            <person name="Zhang J."/>
            <person name="Kudrna D."/>
            <person name="Lee S."/>
            <person name="Talag J."/>
            <person name="Rajasekar S."/>
            <person name="Welchert J."/>
            <person name="Hsing Y.-I."/>
            <person name="Wing R.A."/>
        </authorList>
    </citation>
    <scope>NUCLEOTIDE SEQUENCE [LARGE SCALE GENOMIC DNA]</scope>
</reference>
<reference evidence="3" key="1">
    <citation type="submission" date="2015-04" db="UniProtKB">
        <authorList>
            <consortium name="EnsemblPlants"/>
        </authorList>
    </citation>
    <scope>IDENTIFICATION</scope>
    <source>
        <strain evidence="3">SL10</strain>
    </source>
</reference>
<feature type="domain" description="DUF3615" evidence="1">
    <location>
        <begin position="879"/>
        <end position="941"/>
    </location>
</feature>
<dbReference type="InterPro" id="IPR022059">
    <property type="entry name" value="DUF3615"/>
</dbReference>
<dbReference type="EnsemblPlants" id="ONIVA10G01210.2">
    <property type="protein sequence ID" value="ONIVA10G01210.2"/>
    <property type="gene ID" value="ONIVA10G01210"/>
</dbReference>
<dbReference type="OMA" id="RSSCYLS"/>
<feature type="domain" description="PIR2-like helical" evidence="2">
    <location>
        <begin position="38"/>
        <end position="155"/>
    </location>
</feature>
<feature type="domain" description="PIR2-like helical" evidence="2">
    <location>
        <begin position="285"/>
        <end position="398"/>
    </location>
</feature>
<dbReference type="PANTHER" id="PTHR33120">
    <property type="entry name" value="EXPRESSED PROTEIN-RELATED"/>
    <property type="match status" value="1"/>
</dbReference>
<dbReference type="Pfam" id="PF12274">
    <property type="entry name" value="DUF3615"/>
    <property type="match status" value="3"/>
</dbReference>
<dbReference type="InterPro" id="IPR046527">
    <property type="entry name" value="PIR2-like_helical"/>
</dbReference>
<dbReference type="Gramene" id="ONIVA10G01210.2">
    <property type="protein sequence ID" value="ONIVA10G01210.2"/>
    <property type="gene ID" value="ONIVA10G01210"/>
</dbReference>
<feature type="domain" description="DUF3615" evidence="1">
    <location>
        <begin position="546"/>
        <end position="650"/>
    </location>
</feature>
<organism evidence="3">
    <name type="scientific">Oryza nivara</name>
    <name type="common">Indian wild rice</name>
    <name type="synonym">Oryza sativa f. spontanea</name>
    <dbReference type="NCBI Taxonomy" id="4536"/>
    <lineage>
        <taxon>Eukaryota</taxon>
        <taxon>Viridiplantae</taxon>
        <taxon>Streptophyta</taxon>
        <taxon>Embryophyta</taxon>
        <taxon>Tracheophyta</taxon>
        <taxon>Spermatophyta</taxon>
        <taxon>Magnoliopsida</taxon>
        <taxon>Liliopsida</taxon>
        <taxon>Poales</taxon>
        <taxon>Poaceae</taxon>
        <taxon>BOP clade</taxon>
        <taxon>Oryzoideae</taxon>
        <taxon>Oryzeae</taxon>
        <taxon>Oryzinae</taxon>
        <taxon>Oryza</taxon>
    </lineage>
</organism>
<dbReference type="HOGENOM" id="CLU_004115_0_0_1"/>
<dbReference type="eggNOG" id="ENOG502R7EF">
    <property type="taxonomic scope" value="Eukaryota"/>
</dbReference>
<feature type="domain" description="DUF3615" evidence="1">
    <location>
        <begin position="697"/>
        <end position="782"/>
    </location>
</feature>
<evidence type="ECO:0000259" key="2">
    <source>
        <dbReference type="Pfam" id="PF20235"/>
    </source>
</evidence>
<evidence type="ECO:0000313" key="3">
    <source>
        <dbReference type="EnsemblPlants" id="ONIVA10G01210.2"/>
    </source>
</evidence>
<protein>
    <submittedName>
        <fullName evidence="3">Uncharacterized protein</fullName>
    </submittedName>
</protein>
<keyword evidence="4" id="KW-1185">Reference proteome</keyword>
<sequence>MSGGGGGGGLRRVVRPQTQYKALTSEQEEERSRLLSRMGAFYVDACGRLGVRGSVVTLARLFDAGLCFGLLDPVSNIVVNTLATTDIRPDDGTNTKAAAPLPLPSLQDKLPELGRRSLDGLSAFLLRFFPYLAAWEAVRYLLRADADLLVAARLVVADRGMTNFSIASPTSVLAFEGALGLAARLAGHPDPHRLLCIWVSLSTRLPEAVNMISQVQGYRPHDTITYRLRDWLLQKPRPSPSPPAALDLMQSWDLAAAPHGGNSITTDDMFSYKHLRALRMMLLNTVHVFYLRALARLPRNELRRRYHRSLHMAGSCYGPFDPVSNIILNTIWYHVNFPAAELPMLDMVGPLSLNRMESRSFFGLVSFLQTRYTSLSEHETLQCLTASNADLSRADPKLNVAGAGEEQRQHPRYHQGRSSCYLSSTNLPGLCSAIRKVEQQTPCTSTQEAYEAAAVAAWHPNPEAQALFLSSVQTVLEESVLSMLQGTDSLTSEDVCYIADLLSPNHIPVPEEIKSDFYPVIAGKMRFEAKHERICRKVKFALDTCLDPMYELHIICGLNEFVCGPEHCKDKDDALSFSPCKYHYTHVNFLVTRKNFPSAGKCPILFFAEFGNKDDDDVPLMCCHVDAPTPFAEHVRCLYCEAQGARIVHPSLEKLCGGEEFGEVIQGERYFTNDRLICKSEYFVQSLGGNEEDFMYKPMYKLHVICGTNDSVCSPEYYCSKQEDCLSFAPCDYKYTHVNFLATEKDEGEPAVMCCKGDMPLPFAEHVRCLYCEVEEAKVVHPALEKFHGGDREFEEVIRGKHSLTNSWIICLNEYAVQRLYAHNEDFMYGETNIVLSAMHKRQSNIFSLSVMSLSLFGDVIFMSSYWLHFWSTMLSQEEHDTMCNGATLLKSKPEMYTHVNFLATEKSASPSSPVLFFAEFDNEKAEGESPVLCCKVDMPLPCADNLESMSVKNIGNVEYNTTKHLMTFKFTPGKVVFTSQWHANV</sequence>
<evidence type="ECO:0000259" key="1">
    <source>
        <dbReference type="Pfam" id="PF12274"/>
    </source>
</evidence>
<evidence type="ECO:0000313" key="4">
    <source>
        <dbReference type="Proteomes" id="UP000006591"/>
    </source>
</evidence>
<name>A0A0E0IP45_ORYNI</name>
<dbReference type="AlphaFoldDB" id="A0A0E0IP45"/>
<dbReference type="Pfam" id="PF20235">
    <property type="entry name" value="PIR2-like_helical"/>
    <property type="match status" value="2"/>
</dbReference>
<accession>A0A0E0IP45</accession>
<dbReference type="PANTHER" id="PTHR33120:SF5">
    <property type="entry name" value="PIR2-LIKE HELICAL DOMAIN-CONTAINING PROTEIN"/>
    <property type="match status" value="1"/>
</dbReference>
<dbReference type="Proteomes" id="UP000006591">
    <property type="component" value="Chromosome 10"/>
</dbReference>